<keyword evidence="8" id="KW-0274">FAD</keyword>
<name>R4XD11_TAPDE</name>
<sequence length="270" mass="30875">MGLNDGLQTFLRQDTNLCTVLRRETIERTREALKVIEDAYARFSDEEIAISYNGGKDCLVLLVLLVAYLEDRAMSNGATKAAIKSVYVSIKDPFTEVDEFVISSAEQYNLEVVKIQKPMKEAFAEYLYDNPTIRAILVGTRRNDPHGAHLSFFDETDQGWPKFMRVHPIINWKYAEIWDFLRALKVPYCDLYDRGYTSLGGTGDTLPNPSLELGTIFEGARDDSHTQYRPAWQLNDGTEERRGRDRARAQGRTMANSINKHNSIDVDHKR</sequence>
<gene>
    <name evidence="15" type="ORF">TAPDE_000929</name>
</gene>
<evidence type="ECO:0000256" key="9">
    <source>
        <dbReference type="ARBA" id="ARBA00022840"/>
    </source>
</evidence>
<dbReference type="Gene3D" id="3.40.50.620">
    <property type="entry name" value="HUPs"/>
    <property type="match status" value="1"/>
</dbReference>
<keyword evidence="3" id="KW-0285">Flavoprotein</keyword>
<dbReference type="CDD" id="cd23948">
    <property type="entry name" value="FAD_synthase"/>
    <property type="match status" value="1"/>
</dbReference>
<dbReference type="Pfam" id="PF01507">
    <property type="entry name" value="PAPS_reduct"/>
    <property type="match status" value="2"/>
</dbReference>
<keyword evidence="9" id="KW-0067">ATP-binding</keyword>
<keyword evidence="7" id="KW-0547">Nucleotide-binding</keyword>
<evidence type="ECO:0000256" key="4">
    <source>
        <dbReference type="ARBA" id="ARBA00022643"/>
    </source>
</evidence>
<accession>R4XD11</accession>
<dbReference type="PANTHER" id="PTHR23293:SF9">
    <property type="entry name" value="FAD SYNTHASE"/>
    <property type="match status" value="1"/>
</dbReference>
<dbReference type="AlphaFoldDB" id="R4XD11"/>
<reference evidence="15 16" key="1">
    <citation type="journal article" date="2013" name="MBio">
        <title>Genome sequencing of the plant pathogen Taphrina deformans, the causal agent of peach leaf curl.</title>
        <authorList>
            <person name="Cisse O.H."/>
            <person name="Almeida J.M.G.C.F."/>
            <person name="Fonseca A."/>
            <person name="Kumar A.A."/>
            <person name="Salojaervi J."/>
            <person name="Overmyer K."/>
            <person name="Hauser P.M."/>
            <person name="Pagni M."/>
        </authorList>
    </citation>
    <scope>NUCLEOTIDE SEQUENCE [LARGE SCALE GENOMIC DNA]</scope>
    <source>
        <strain evidence="16">PYCC 5710 / ATCC 11124 / CBS 356.35 / IMI 108563 / JCM 9778 / NBRC 8474</strain>
    </source>
</reference>
<dbReference type="EC" id="2.7.7.2" evidence="2"/>
<evidence type="ECO:0000256" key="3">
    <source>
        <dbReference type="ARBA" id="ARBA00022630"/>
    </source>
</evidence>
<evidence type="ECO:0000256" key="2">
    <source>
        <dbReference type="ARBA" id="ARBA00012393"/>
    </source>
</evidence>
<proteinExistence type="predicted"/>
<keyword evidence="5" id="KW-0808">Transferase</keyword>
<evidence type="ECO:0000313" key="15">
    <source>
        <dbReference type="EMBL" id="CCG81210.1"/>
    </source>
</evidence>
<dbReference type="Proteomes" id="UP000013776">
    <property type="component" value="Unassembled WGS sequence"/>
</dbReference>
<feature type="compositionally biased region" description="Basic and acidic residues" evidence="13">
    <location>
        <begin position="238"/>
        <end position="248"/>
    </location>
</feature>
<evidence type="ECO:0000256" key="10">
    <source>
        <dbReference type="ARBA" id="ARBA00031145"/>
    </source>
</evidence>
<dbReference type="eggNOG" id="KOG2644">
    <property type="taxonomic scope" value="Eukaryota"/>
</dbReference>
<comment type="catalytic activity">
    <reaction evidence="12">
        <text>FMN + ATP + H(+) = FAD + diphosphate</text>
        <dbReference type="Rhea" id="RHEA:17237"/>
        <dbReference type="ChEBI" id="CHEBI:15378"/>
        <dbReference type="ChEBI" id="CHEBI:30616"/>
        <dbReference type="ChEBI" id="CHEBI:33019"/>
        <dbReference type="ChEBI" id="CHEBI:57692"/>
        <dbReference type="ChEBI" id="CHEBI:58210"/>
        <dbReference type="EC" id="2.7.7.2"/>
    </reaction>
</comment>
<feature type="domain" description="Phosphoadenosine phosphosulphate reductase" evidence="14">
    <location>
        <begin position="130"/>
        <end position="206"/>
    </location>
</feature>
<dbReference type="GO" id="GO:0005524">
    <property type="term" value="F:ATP binding"/>
    <property type="evidence" value="ECO:0007669"/>
    <property type="project" value="UniProtKB-KW"/>
</dbReference>
<evidence type="ECO:0000256" key="1">
    <source>
        <dbReference type="ARBA" id="ARBA00004726"/>
    </source>
</evidence>
<dbReference type="FunFam" id="3.40.50.620:FF:000187">
    <property type="entry name" value="Probable FAD synthetase"/>
    <property type="match status" value="1"/>
</dbReference>
<organism evidence="15 16">
    <name type="scientific">Taphrina deformans (strain PYCC 5710 / ATCC 11124 / CBS 356.35 / IMI 108563 / JCM 9778 / NBRC 8474)</name>
    <name type="common">Peach leaf curl fungus</name>
    <name type="synonym">Lalaria deformans</name>
    <dbReference type="NCBI Taxonomy" id="1097556"/>
    <lineage>
        <taxon>Eukaryota</taxon>
        <taxon>Fungi</taxon>
        <taxon>Dikarya</taxon>
        <taxon>Ascomycota</taxon>
        <taxon>Taphrinomycotina</taxon>
        <taxon>Taphrinomycetes</taxon>
        <taxon>Taphrinales</taxon>
        <taxon>Taphrinaceae</taxon>
        <taxon>Taphrina</taxon>
    </lineage>
</organism>
<keyword evidence="4" id="KW-0288">FMN</keyword>
<keyword evidence="16" id="KW-1185">Reference proteome</keyword>
<evidence type="ECO:0000256" key="12">
    <source>
        <dbReference type="ARBA" id="ARBA00049494"/>
    </source>
</evidence>
<keyword evidence="6" id="KW-0548">Nucleotidyltransferase</keyword>
<dbReference type="InterPro" id="IPR014729">
    <property type="entry name" value="Rossmann-like_a/b/a_fold"/>
</dbReference>
<comment type="caution">
    <text evidence="15">The sequence shown here is derived from an EMBL/GenBank/DDBJ whole genome shotgun (WGS) entry which is preliminary data.</text>
</comment>
<evidence type="ECO:0000259" key="14">
    <source>
        <dbReference type="Pfam" id="PF01507"/>
    </source>
</evidence>
<evidence type="ECO:0000256" key="6">
    <source>
        <dbReference type="ARBA" id="ARBA00022695"/>
    </source>
</evidence>
<protein>
    <recommendedName>
        <fullName evidence="2">FAD synthase</fullName>
        <ecNumber evidence="2">2.7.7.2</ecNumber>
    </recommendedName>
    <alternativeName>
        <fullName evidence="10">FAD pyrophosphorylase</fullName>
    </alternativeName>
    <alternativeName>
        <fullName evidence="11">FMN adenylyltransferase</fullName>
    </alternativeName>
</protein>
<evidence type="ECO:0000256" key="11">
    <source>
        <dbReference type="ARBA" id="ARBA00031871"/>
    </source>
</evidence>
<dbReference type="EMBL" id="CAHR02000029">
    <property type="protein sequence ID" value="CCG81210.1"/>
    <property type="molecule type" value="Genomic_DNA"/>
</dbReference>
<evidence type="ECO:0000313" key="16">
    <source>
        <dbReference type="Proteomes" id="UP000013776"/>
    </source>
</evidence>
<dbReference type="OrthoDB" id="270728at2759"/>
<dbReference type="InterPro" id="IPR002500">
    <property type="entry name" value="PAPS_reduct_dom"/>
</dbReference>
<evidence type="ECO:0000256" key="13">
    <source>
        <dbReference type="SAM" id="MobiDB-lite"/>
    </source>
</evidence>
<comment type="pathway">
    <text evidence="1">Cofactor biosynthesis; FAD biosynthesis; FAD from FMN: step 1/1.</text>
</comment>
<dbReference type="GO" id="GO:0006747">
    <property type="term" value="P:FAD biosynthetic process"/>
    <property type="evidence" value="ECO:0007669"/>
    <property type="project" value="TreeGrafter"/>
</dbReference>
<evidence type="ECO:0000256" key="8">
    <source>
        <dbReference type="ARBA" id="ARBA00022827"/>
    </source>
</evidence>
<evidence type="ECO:0000256" key="5">
    <source>
        <dbReference type="ARBA" id="ARBA00022679"/>
    </source>
</evidence>
<dbReference type="STRING" id="1097556.R4XD11"/>
<feature type="domain" description="Phosphoadenosine phosphosulphate reductase" evidence="14">
    <location>
        <begin position="48"/>
        <end position="122"/>
    </location>
</feature>
<dbReference type="GO" id="GO:0003919">
    <property type="term" value="F:FMN adenylyltransferase activity"/>
    <property type="evidence" value="ECO:0007669"/>
    <property type="project" value="UniProtKB-EC"/>
</dbReference>
<evidence type="ECO:0000256" key="7">
    <source>
        <dbReference type="ARBA" id="ARBA00022741"/>
    </source>
</evidence>
<dbReference type="PANTHER" id="PTHR23293">
    <property type="entry name" value="FAD SYNTHETASE-RELATED FMN ADENYLYLTRANSFERASE"/>
    <property type="match status" value="1"/>
</dbReference>
<dbReference type="SUPFAM" id="SSF52402">
    <property type="entry name" value="Adenine nucleotide alpha hydrolases-like"/>
    <property type="match status" value="1"/>
</dbReference>
<feature type="region of interest" description="Disordered" evidence="13">
    <location>
        <begin position="227"/>
        <end position="270"/>
    </location>
</feature>